<dbReference type="GO" id="GO:0072659">
    <property type="term" value="P:protein localization to plasma membrane"/>
    <property type="evidence" value="ECO:0007669"/>
    <property type="project" value="TreeGrafter"/>
</dbReference>
<evidence type="ECO:0000313" key="8">
    <source>
        <dbReference type="EMBL" id="VDN96168.1"/>
    </source>
</evidence>
<feature type="region of interest" description="Disordered" evidence="7">
    <location>
        <begin position="748"/>
        <end position="771"/>
    </location>
</feature>
<feature type="region of interest" description="Disordered" evidence="7">
    <location>
        <begin position="558"/>
        <end position="587"/>
    </location>
</feature>
<feature type="region of interest" description="Disordered" evidence="7">
    <location>
        <begin position="450"/>
        <end position="470"/>
    </location>
</feature>
<feature type="region of interest" description="Disordered" evidence="7">
    <location>
        <begin position="1050"/>
        <end position="1070"/>
    </location>
</feature>
<evidence type="ECO:0000313" key="9">
    <source>
        <dbReference type="Proteomes" id="UP000278807"/>
    </source>
</evidence>
<sequence>MRLKIPAPVQTWFNTLGTSSKRRLLAEDEPHTPSTAVAAPLVIESLQNLCYEIFALPVCTADSVSIAQTICGHIYSLAQSNDPSLHLLVLDLLPTLVHVYLVLSTTLSCEIGNFKTNHRASRKSHTRHKHSIAVNCSGAHSLTTETPLSGVPSSGVQTQTSFRSRLKKSSIASMEALRLSKSMRQRTHRLLKGLNPDASSNVSNINDSPPPPQKHQLQYSSSIDSSLTAKSSLHFPSSFDYVKYMETIGTHMTNLAAVLEALLLGLYNTFARNQIAPSVYSALPPLSSRSVFCGPLNVRGKREEQDGELVEALLQLFSNRDPSSLLIRGKKDTTNGSFAVTGEEVELTPCNRWRILRLLCRLCSERIGDLTERGRAALCHLALLLGPYGLREHRLPPSPLSSVANSDTLRNQYQYSTSIHHHGGRKSRWQGFPKTQIHNRNRRGERVMRMSTPVDDSSRHKHGRIGGGGRIDLAKITAPLKRGKLSVIGSKVKPPPEVNIIGPQNDPTDNSITGLENSMTALTVAALPSEEAEDDDSRVVDELLLGLEDEDSEIVVKGQAASRISPTASPFIPQGASSSYTGSSSEMSSSSIISVSEDDDLLHSSLSTSHSSSSSSSSSRSFSPSNETAGQEEAADLLKAFGALNVVEEEETFDDKEAADQFSDEYPMKASGRQRRNKEGKDEESENSRSTKNGTTTLNEFRAIPGRAIPIESDVGDGLDSVRSIVGASVNSLNEKLSIPLKEKVTKTTRGGEIEERKKRQKSKRKHFHLAAAGSDNKSSGIVGVSVATARIPHLPPYLVLELLPGLHFLLCTVQSHLAVSAIRALAQRANLELWSNVLLYTNSICNSKLYCDVTDKTKTSHLNGHGSGQVESMIDQSNSTVGGYALSPSGSVVSSGSSHASLTLLRHDREELMDHHQTTETSALNRSHRKEPITNASFQVVRPEEDIPLVIDKPNQIKRTSLSVEMDARKRPKSQSPRHQSITPVASSALECVSEIPRGVRALHCGGLCGSGKTSRRHRTLSFNPHLCSALKTGSPKGPNNLKVTFMEDDRSKKEEANRAVASESLHSV</sequence>
<feature type="compositionally biased region" description="Basic residues" evidence="7">
    <location>
        <begin position="759"/>
        <end position="769"/>
    </location>
</feature>
<feature type="region of interest" description="Disordered" evidence="7">
    <location>
        <begin position="651"/>
        <end position="699"/>
    </location>
</feature>
<protein>
    <submittedName>
        <fullName evidence="10">HECT domain-containing protein</fullName>
    </submittedName>
</protein>
<dbReference type="OrthoDB" id="18937at2759"/>
<reference evidence="10" key="1">
    <citation type="submission" date="2016-04" db="UniProtKB">
        <authorList>
            <consortium name="WormBaseParasite"/>
        </authorList>
    </citation>
    <scope>IDENTIFICATION</scope>
</reference>
<evidence type="ECO:0000256" key="3">
    <source>
        <dbReference type="ARBA" id="ARBA00022475"/>
    </source>
</evidence>
<keyword evidence="4" id="KW-0963">Cytoplasm</keyword>
<dbReference type="GO" id="GO:0005829">
    <property type="term" value="C:cytosol"/>
    <property type="evidence" value="ECO:0007669"/>
    <property type="project" value="UniProtKB-SubCell"/>
</dbReference>
<feature type="compositionally biased region" description="Basic and acidic residues" evidence="7">
    <location>
        <begin position="748"/>
        <end position="758"/>
    </location>
</feature>
<feature type="compositionally biased region" description="Low complexity" evidence="7">
    <location>
        <begin position="577"/>
        <end position="587"/>
    </location>
</feature>
<dbReference type="Proteomes" id="UP000278807">
    <property type="component" value="Unassembled WGS sequence"/>
</dbReference>
<proteinExistence type="inferred from homology"/>
<feature type="compositionally biased region" description="Polar residues" evidence="7">
    <location>
        <begin position="690"/>
        <end position="699"/>
    </location>
</feature>
<dbReference type="EMBL" id="UZAE01000072">
    <property type="protein sequence ID" value="VDN96168.1"/>
    <property type="molecule type" value="Genomic_DNA"/>
</dbReference>
<feature type="region of interest" description="Disordered" evidence="7">
    <location>
        <begin position="603"/>
        <end position="632"/>
    </location>
</feature>
<dbReference type="AlphaFoldDB" id="A0A158QGM0"/>
<evidence type="ECO:0000256" key="4">
    <source>
        <dbReference type="ARBA" id="ARBA00022490"/>
    </source>
</evidence>
<dbReference type="InterPro" id="IPR018619">
    <property type="entry name" value="Hyccin"/>
</dbReference>
<organism evidence="10">
    <name type="scientific">Rodentolepis nana</name>
    <name type="common">Dwarf tapeworm</name>
    <name type="synonym">Hymenolepis nana</name>
    <dbReference type="NCBI Taxonomy" id="102285"/>
    <lineage>
        <taxon>Eukaryota</taxon>
        <taxon>Metazoa</taxon>
        <taxon>Spiralia</taxon>
        <taxon>Lophotrochozoa</taxon>
        <taxon>Platyhelminthes</taxon>
        <taxon>Cestoda</taxon>
        <taxon>Eucestoda</taxon>
        <taxon>Cyclophyllidea</taxon>
        <taxon>Hymenolepididae</taxon>
        <taxon>Rodentolepis</taxon>
    </lineage>
</organism>
<dbReference type="Pfam" id="PF09790">
    <property type="entry name" value="Hyccin"/>
    <property type="match status" value="1"/>
</dbReference>
<evidence type="ECO:0000256" key="1">
    <source>
        <dbReference type="ARBA" id="ARBA00004236"/>
    </source>
</evidence>
<evidence type="ECO:0000313" key="10">
    <source>
        <dbReference type="WBParaSite" id="HNAJ_0000030801-mRNA-1"/>
    </source>
</evidence>
<evidence type="ECO:0000256" key="6">
    <source>
        <dbReference type="ARBA" id="ARBA00034482"/>
    </source>
</evidence>
<keyword evidence="5" id="KW-0472">Membrane</keyword>
<evidence type="ECO:0000256" key="7">
    <source>
        <dbReference type="SAM" id="MobiDB-lite"/>
    </source>
</evidence>
<dbReference type="PANTHER" id="PTHR31220:SF1">
    <property type="entry name" value="GH21176P"/>
    <property type="match status" value="1"/>
</dbReference>
<evidence type="ECO:0000256" key="2">
    <source>
        <dbReference type="ARBA" id="ARBA00004514"/>
    </source>
</evidence>
<dbReference type="PANTHER" id="PTHR31220">
    <property type="entry name" value="HYCCIN RELATED"/>
    <property type="match status" value="1"/>
</dbReference>
<dbReference type="WBParaSite" id="HNAJ_0000030801-mRNA-1">
    <property type="protein sequence ID" value="HNAJ_0000030801-mRNA-1"/>
    <property type="gene ID" value="HNAJ_0000030801"/>
</dbReference>
<keyword evidence="9" id="KW-1185">Reference proteome</keyword>
<comment type="subcellular location">
    <subcellularLocation>
        <location evidence="1">Cell membrane</location>
    </subcellularLocation>
    <subcellularLocation>
        <location evidence="2">Cytoplasm</location>
        <location evidence="2">Cytosol</location>
    </subcellularLocation>
</comment>
<accession>A0A158QGM0</accession>
<dbReference type="GO" id="GO:0046854">
    <property type="term" value="P:phosphatidylinositol phosphate biosynthetic process"/>
    <property type="evidence" value="ECO:0007669"/>
    <property type="project" value="TreeGrafter"/>
</dbReference>
<gene>
    <name evidence="8" type="ORF">HNAJ_LOCUS309</name>
</gene>
<name>A0A158QGM0_RODNA</name>
<keyword evidence="3" id="KW-1003">Cell membrane</keyword>
<evidence type="ECO:0000256" key="5">
    <source>
        <dbReference type="ARBA" id="ARBA00023136"/>
    </source>
</evidence>
<feature type="compositionally biased region" description="Basic and acidic residues" evidence="7">
    <location>
        <begin position="1050"/>
        <end position="1059"/>
    </location>
</feature>
<feature type="region of interest" description="Disordered" evidence="7">
    <location>
        <begin position="193"/>
        <end position="216"/>
    </location>
</feature>
<feature type="compositionally biased region" description="Polar residues" evidence="7">
    <location>
        <begin position="197"/>
        <end position="207"/>
    </location>
</feature>
<reference evidence="8 9" key="2">
    <citation type="submission" date="2018-11" db="EMBL/GenBank/DDBJ databases">
        <authorList>
            <consortium name="Pathogen Informatics"/>
        </authorList>
    </citation>
    <scope>NUCLEOTIDE SEQUENCE [LARGE SCALE GENOMIC DNA]</scope>
</reference>
<feature type="compositionally biased region" description="Low complexity" evidence="7">
    <location>
        <begin position="603"/>
        <end position="625"/>
    </location>
</feature>
<feature type="compositionally biased region" description="Basic and acidic residues" evidence="7">
    <location>
        <begin position="677"/>
        <end position="689"/>
    </location>
</feature>
<comment type="similarity">
    <text evidence="6">Belongs to the Hyccin family.</text>
</comment>
<dbReference type="GO" id="GO:0005886">
    <property type="term" value="C:plasma membrane"/>
    <property type="evidence" value="ECO:0007669"/>
    <property type="project" value="UniProtKB-SubCell"/>
</dbReference>